<dbReference type="InterPro" id="IPR019462">
    <property type="entry name" value="DNA-dir_RNA_pol_bsu_external_1"/>
</dbReference>
<dbReference type="InterPro" id="IPR007120">
    <property type="entry name" value="DNA-dir_RNAP_su2_dom"/>
</dbReference>
<dbReference type="Gene3D" id="2.40.50.100">
    <property type="match status" value="1"/>
</dbReference>
<comment type="similarity">
    <text evidence="6 7">Belongs to the RNA polymerase beta chain family.</text>
</comment>
<name>A0A0X8GY85_9FIRM</name>
<dbReference type="Pfam" id="PF04565">
    <property type="entry name" value="RNA_pol_Rpb2_3"/>
    <property type="match status" value="1"/>
</dbReference>
<dbReference type="SUPFAM" id="SSF64484">
    <property type="entry name" value="beta and beta-prime subunits of DNA dependent RNA-polymerase"/>
    <property type="match status" value="1"/>
</dbReference>
<dbReference type="NCBIfam" id="TIGR02013">
    <property type="entry name" value="rpoB"/>
    <property type="match status" value="1"/>
</dbReference>
<feature type="domain" description="DNA-directed RNA polymerase beta subunit external 1" evidence="14">
    <location>
        <begin position="733"/>
        <end position="796"/>
    </location>
</feature>
<comment type="subunit">
    <text evidence="6 8">The RNAP catalytic core consists of 2 alpha, 1 beta, 1 beta' and 1 omega subunit. When a sigma factor is associated with the core the holoenzyme is formed, which can initiate transcription.</text>
</comment>
<evidence type="ECO:0000259" key="14">
    <source>
        <dbReference type="Pfam" id="PF10385"/>
    </source>
</evidence>
<dbReference type="Pfam" id="PF10385">
    <property type="entry name" value="RNA_pol_Rpb2_45"/>
    <property type="match status" value="1"/>
</dbReference>
<dbReference type="EMBL" id="CP013213">
    <property type="protein sequence ID" value="AMC92616.1"/>
    <property type="molecule type" value="Genomic_DNA"/>
</dbReference>
<comment type="catalytic activity">
    <reaction evidence="5 6 8">
        <text>RNA(n) + a ribonucleoside 5'-triphosphate = RNA(n+1) + diphosphate</text>
        <dbReference type="Rhea" id="RHEA:21248"/>
        <dbReference type="Rhea" id="RHEA-COMP:14527"/>
        <dbReference type="Rhea" id="RHEA-COMP:17342"/>
        <dbReference type="ChEBI" id="CHEBI:33019"/>
        <dbReference type="ChEBI" id="CHEBI:61557"/>
        <dbReference type="ChEBI" id="CHEBI:140395"/>
        <dbReference type="EC" id="2.7.7.6"/>
    </reaction>
</comment>
<dbReference type="InterPro" id="IPR015712">
    <property type="entry name" value="DNA-dir_RNA_pol_su2"/>
</dbReference>
<evidence type="ECO:0000256" key="6">
    <source>
        <dbReference type="HAMAP-Rule" id="MF_01321"/>
    </source>
</evidence>
<keyword evidence="4 6" id="KW-0804">Transcription</keyword>
<accession>A0A0X8GY85</accession>
<protein>
    <recommendedName>
        <fullName evidence="6 8">DNA-directed RNA polymerase subunit beta</fullName>
        <shortName evidence="6">RNAP subunit beta</shortName>
        <ecNumber evidence="6 8">2.7.7.6</ecNumber>
    </recommendedName>
    <alternativeName>
        <fullName evidence="6">RNA polymerase subunit beta</fullName>
    </alternativeName>
    <alternativeName>
        <fullName evidence="6">Transcriptase subunit beta</fullName>
    </alternativeName>
</protein>
<evidence type="ECO:0000259" key="10">
    <source>
        <dbReference type="Pfam" id="PF00562"/>
    </source>
</evidence>
<feature type="region of interest" description="Disordered" evidence="9">
    <location>
        <begin position="1347"/>
        <end position="1386"/>
    </location>
</feature>
<dbReference type="GO" id="GO:0003899">
    <property type="term" value="F:DNA-directed RNA polymerase activity"/>
    <property type="evidence" value="ECO:0007669"/>
    <property type="project" value="UniProtKB-UniRule"/>
</dbReference>
<keyword evidence="2 6" id="KW-0808">Transferase</keyword>
<feature type="domain" description="RNA polymerase Rpb2" evidence="11">
    <location>
        <begin position="1245"/>
        <end position="1320"/>
    </location>
</feature>
<dbReference type="GO" id="GO:0032549">
    <property type="term" value="F:ribonucleoside binding"/>
    <property type="evidence" value="ECO:0007669"/>
    <property type="project" value="InterPro"/>
</dbReference>
<dbReference type="Proteomes" id="UP000063781">
    <property type="component" value="Chromosome"/>
</dbReference>
<dbReference type="GO" id="GO:0006351">
    <property type="term" value="P:DNA-templated transcription"/>
    <property type="evidence" value="ECO:0007669"/>
    <property type="project" value="UniProtKB-UniRule"/>
</dbReference>
<dbReference type="Gene3D" id="3.90.1100.10">
    <property type="match status" value="2"/>
</dbReference>
<proteinExistence type="inferred from homology"/>
<dbReference type="NCBIfam" id="NF001616">
    <property type="entry name" value="PRK00405.1"/>
    <property type="match status" value="1"/>
</dbReference>
<feature type="domain" description="DNA-directed RNA polymerase subunit 2 hybrid-binding" evidence="10">
    <location>
        <begin position="858"/>
        <end position="1243"/>
    </location>
</feature>
<evidence type="ECO:0000256" key="8">
    <source>
        <dbReference type="RuleBase" id="RU363031"/>
    </source>
</evidence>
<dbReference type="Gene3D" id="2.40.270.10">
    <property type="entry name" value="DNA-directed RNA polymerase, subunit 2, domain 6"/>
    <property type="match status" value="1"/>
</dbReference>
<evidence type="ECO:0000256" key="3">
    <source>
        <dbReference type="ARBA" id="ARBA00022695"/>
    </source>
</evidence>
<dbReference type="GO" id="GO:0000428">
    <property type="term" value="C:DNA-directed RNA polymerase complex"/>
    <property type="evidence" value="ECO:0007669"/>
    <property type="project" value="UniProtKB-KW"/>
</dbReference>
<evidence type="ECO:0000259" key="13">
    <source>
        <dbReference type="Pfam" id="PF04565"/>
    </source>
</evidence>
<evidence type="ECO:0000259" key="12">
    <source>
        <dbReference type="Pfam" id="PF04563"/>
    </source>
</evidence>
<dbReference type="Gene3D" id="2.30.150.10">
    <property type="entry name" value="DNA-directed RNA polymerase, beta subunit, external 1 domain"/>
    <property type="match status" value="1"/>
</dbReference>
<dbReference type="EC" id="2.7.7.6" evidence="6 8"/>
<dbReference type="GO" id="GO:0003677">
    <property type="term" value="F:DNA binding"/>
    <property type="evidence" value="ECO:0007669"/>
    <property type="project" value="UniProtKB-UniRule"/>
</dbReference>
<comment type="function">
    <text evidence="6 8">DNA-dependent RNA polymerase catalyzes the transcription of DNA into RNA using the four ribonucleoside triphosphates as substrates.</text>
</comment>
<keyword evidence="16" id="KW-1185">Reference proteome</keyword>
<dbReference type="InterPro" id="IPR007644">
    <property type="entry name" value="RNA_pol_bsu_protrusion"/>
</dbReference>
<evidence type="ECO:0000256" key="1">
    <source>
        <dbReference type="ARBA" id="ARBA00022478"/>
    </source>
</evidence>
<keyword evidence="1 6" id="KW-0240">DNA-directed RNA polymerase</keyword>
<evidence type="ECO:0000256" key="2">
    <source>
        <dbReference type="ARBA" id="ARBA00022679"/>
    </source>
</evidence>
<dbReference type="PANTHER" id="PTHR20856">
    <property type="entry name" value="DNA-DIRECTED RNA POLYMERASE I SUBUNIT 2"/>
    <property type="match status" value="1"/>
</dbReference>
<dbReference type="CDD" id="cd00653">
    <property type="entry name" value="RNA_pol_B_RPB2"/>
    <property type="match status" value="1"/>
</dbReference>
<keyword evidence="3 6" id="KW-0548">Nucleotidyltransferase</keyword>
<dbReference type="RefSeq" id="WP_067630143.1">
    <property type="nucleotide sequence ID" value="NZ_CP013213.1"/>
</dbReference>
<dbReference type="Pfam" id="PF04563">
    <property type="entry name" value="RNA_pol_Rpb2_1"/>
    <property type="match status" value="1"/>
</dbReference>
<reference evidence="15 16" key="1">
    <citation type="submission" date="2015-10" db="EMBL/GenBank/DDBJ databases">
        <title>Erysipelothrix larvae sp. LV19 isolated from the larval gut of the rhinoceros beetle, Trypoxylus dichotomus.</title>
        <authorList>
            <person name="Lim S."/>
            <person name="Kim B.-C."/>
        </authorList>
    </citation>
    <scope>NUCLEOTIDE SEQUENCE [LARGE SCALE GENOMIC DNA]</scope>
    <source>
        <strain evidence="15 16">LV19</strain>
    </source>
</reference>
<dbReference type="InterPro" id="IPR007645">
    <property type="entry name" value="RNA_pol_Rpb2_3"/>
</dbReference>
<dbReference type="Pfam" id="PF04560">
    <property type="entry name" value="RNA_pol_Rpb2_7"/>
    <property type="match status" value="1"/>
</dbReference>
<dbReference type="InterPro" id="IPR007641">
    <property type="entry name" value="RNA_pol_Rpb2_7"/>
</dbReference>
<dbReference type="InterPro" id="IPR014724">
    <property type="entry name" value="RNA_pol_RPB2_OB-fold"/>
</dbReference>
<dbReference type="Gene3D" id="3.90.1800.10">
    <property type="entry name" value="RNA polymerase alpha subunit dimerisation domain"/>
    <property type="match status" value="1"/>
</dbReference>
<evidence type="ECO:0000259" key="11">
    <source>
        <dbReference type="Pfam" id="PF04560"/>
    </source>
</evidence>
<evidence type="ECO:0000313" key="16">
    <source>
        <dbReference type="Proteomes" id="UP000063781"/>
    </source>
</evidence>
<sequence>MEKNQVYRIKKFGNKAERRDYSQVSGQLDLPNLVEIQTEAYEWFKNEGLPEVFNEIYPIISHNENVRLRFVNYEFDEPKYNVDECRTREATYAAPLRAKMRLELVDRQTGEVIEKEEEVFLGDLPLMTESGTFIINGAERVIVSQIVRSPGAYFKTETDEKTGRDTYTSEMIPSRGTWLEYMSDDRKAATGRVVNMKVDRKRTIVSSILFKAFGMSLDLLEGEDGMETTAFKSFLKAMNLPINEEWDAVSSEGREFLSLYALLYTAYFGNYPEIVNTLVQDKTVTFEDSLRVMYENQRTDEIPTLDGAITLMHAKFLDPRRYDLNKAGRYKLHKKLEIYNRIGGNYLVNDLKDIHGNVVFAAGTHVEMRDDILKAREVLASGIQMESFPLRNIFSYPEITQKTVSNEINLVGRVLARDVQVKEAVFEAGLVLTPSDLEVLEGQDISIYTGIIATPVTLTNANVNAVLNYGSRLYTLGRVLDANGQDLVSAKGLVIDRYIPNTNPVKLNKTNEKVVFDAVDQGAVTLWLIGAAVQTTFVQTEPDTQPVKVVGIDPFLEKKTIVASDIYSQYSYFLNFLDGVGSDDDIDQLGNRRIRTVGELIQNQFRIGLSRMERVVKERMSITSDMSNMTPKNLTNVRPLTAMVKEFFSSSQLSQFMDQTNPLAELTNKRRISALGPGGLTRDRASFEVRDVHSSHYGRICPIETPEGPNIGLISNLTTYGRVNEYGFIQTPYRIVKEGFVTEDVVYLSADDEMDYVIAQANEVLEGHFKSEQVVVRYKGENILASKDTVELADVSPRQIVSVATAAIPFLESDDASRALMGANMQRQAVPLMKPTAPYVGTGIEHRVAKDSGSAVVSKHTGIVKYVDARRIVILDDEGVDHTYLLQKFRRSNQGMCINQKPIVSHGERIIAGDMLADGPSGDNGELALGQNITVAFMTWYGYNYEDAIIMSERLVKEDVYTSIHIDEYTMEVRDTKLGPEEITRDIPNVSESACRHLDARGIVMIGAEVKEGDILVGKVTPKGQSEISPEEKLLLAIFGEKSREVRDNSMKVPHGGSGIVQDIRIFSRDEGHDLDPGVSEVVKVYIVQKRKITEGDKMAGRHGNKGVISKILPVEDMPFMADGTAVDVMLNPLGVPSRMNIGQVLELHLGLAAKNLGVKFATPVFDGIETDELFNIMKEGHVSDDGKMTLYDGRTGEAFDERISVGVMYLIKLSHMVDDKLHARATGPYSLVTQQPLGGKAQNGGQRFGEMEVWALYAYGAAHTLQELMTIKSDDINGRTKTYAAIQNGRDIPEPGIPESFRVLKHELQALALDVKFLDESETEIKLTLGEVLDDEEEVSVTTEYGIDTETEDESYSDSDELISDDEEEVTQEPVVVGFDDEYED</sequence>
<evidence type="ECO:0000256" key="7">
    <source>
        <dbReference type="RuleBase" id="RU000434"/>
    </source>
</evidence>
<evidence type="ECO:0000256" key="9">
    <source>
        <dbReference type="SAM" id="MobiDB-lite"/>
    </source>
</evidence>
<dbReference type="KEGG" id="erl:AOC36_00980"/>
<feature type="domain" description="RNA polymerase Rpb2" evidence="13">
    <location>
        <begin position="655"/>
        <end position="723"/>
    </location>
</feature>
<dbReference type="InterPro" id="IPR007121">
    <property type="entry name" value="RNA_pol_bsu_CS"/>
</dbReference>
<dbReference type="InterPro" id="IPR042107">
    <property type="entry name" value="DNA-dir_RNA_pol_bsu_ext_1_sf"/>
</dbReference>
<evidence type="ECO:0000256" key="5">
    <source>
        <dbReference type="ARBA" id="ARBA00048552"/>
    </source>
</evidence>
<feature type="compositionally biased region" description="Acidic residues" evidence="9">
    <location>
        <begin position="1348"/>
        <end position="1372"/>
    </location>
</feature>
<gene>
    <name evidence="6" type="primary">rpoB</name>
    <name evidence="15" type="ORF">AOC36_00980</name>
</gene>
<organism evidence="15 16">
    <name type="scientific">Erysipelothrix larvae</name>
    <dbReference type="NCBI Taxonomy" id="1514105"/>
    <lineage>
        <taxon>Bacteria</taxon>
        <taxon>Bacillati</taxon>
        <taxon>Bacillota</taxon>
        <taxon>Erysipelotrichia</taxon>
        <taxon>Erysipelotrichales</taxon>
        <taxon>Erysipelotrichaceae</taxon>
        <taxon>Erysipelothrix</taxon>
    </lineage>
</organism>
<dbReference type="PROSITE" id="PS01166">
    <property type="entry name" value="RNA_POL_BETA"/>
    <property type="match status" value="1"/>
</dbReference>
<dbReference type="HAMAP" id="MF_01321">
    <property type="entry name" value="RNApol_bact_RpoB"/>
    <property type="match status" value="1"/>
</dbReference>
<evidence type="ECO:0000313" key="15">
    <source>
        <dbReference type="EMBL" id="AMC92616.1"/>
    </source>
</evidence>
<feature type="domain" description="RNA polymerase beta subunit protrusion" evidence="12">
    <location>
        <begin position="32"/>
        <end position="641"/>
    </location>
</feature>
<dbReference type="Gene3D" id="2.40.50.150">
    <property type="match status" value="1"/>
</dbReference>
<dbReference type="InterPro" id="IPR010243">
    <property type="entry name" value="RNA_pol_bsu_bac"/>
</dbReference>
<dbReference type="Pfam" id="PF00562">
    <property type="entry name" value="RNA_pol_Rpb2_6"/>
    <property type="match status" value="1"/>
</dbReference>
<evidence type="ECO:0000256" key="4">
    <source>
        <dbReference type="ARBA" id="ARBA00023163"/>
    </source>
</evidence>
<dbReference type="STRING" id="1514105.AOC36_00980"/>
<dbReference type="InterPro" id="IPR037033">
    <property type="entry name" value="DNA-dir_RNAP_su2_hyb_sf"/>
</dbReference>
<dbReference type="OrthoDB" id="9803954at2"/>